<evidence type="ECO:0000256" key="4">
    <source>
        <dbReference type="ARBA" id="ARBA00022729"/>
    </source>
</evidence>
<sequence length="546" mass="61007">MYKNKITQGFLFGAGIAIAATSFTATAADVPAGVKLAAKQELVRGNGTEVASLDPHKTEGVPESHVLRDLMEGLVIQDAEGNTIPGVAESWSTEDNQTFIFKIRKDAKWSNGDPVTAQDFEYSFKRVVDPKTASPYAWYIEKTQMKGAKEIIAGKMSTDALGVKAVDDYTLVIETEVPLSFFVKMLAHTTMYPVHQATVEKHGDSWTKPGNFVGNGAYTLADWVVNEKIVLERNENYWDNGNTVINKVTFLPIENQNAEMNRFLSGEVHMTDEIPNEQFRRLQRDYPETVAVSPWLCTYYYGFNTQREPFNDARVRKALSYAIDRDIIAKAIWGQGQKPAYALTHSGVTGFAPDLPEYAKLTQKERIQEAKKLLEDAGFGPSNPLDFTLLYNTSENHKKTAVAIQSMWKKSLGGYVDVTLENQEWKTYLDNSKQGNFDVRRAGWCADYNEASAFLAIGKTDNGNNDQKYSSAVYDKALNDAMTTAKSEAERNAFYARAEAELAKDMPIAPIFEYVKARQVSPKVGGYPITNPQDSLYSKDMYIIAE</sequence>
<evidence type="ECO:0000313" key="8">
    <source>
        <dbReference type="Proteomes" id="UP000254512"/>
    </source>
</evidence>
<dbReference type="PIRSF" id="PIRSF002741">
    <property type="entry name" value="MppA"/>
    <property type="match status" value="1"/>
</dbReference>
<dbReference type="FunFam" id="3.10.105.10:FF:000001">
    <property type="entry name" value="Oligopeptide ABC transporter, oligopeptide-binding protein"/>
    <property type="match status" value="1"/>
</dbReference>
<dbReference type="InterPro" id="IPR023765">
    <property type="entry name" value="SBP_5_CS"/>
</dbReference>
<dbReference type="Gene3D" id="3.40.190.10">
    <property type="entry name" value="Periplasmic binding protein-like II"/>
    <property type="match status" value="1"/>
</dbReference>
<keyword evidence="3" id="KW-0813">Transport</keyword>
<dbReference type="KEGG" id="gho:AL542_14465"/>
<comment type="similarity">
    <text evidence="2">Belongs to the bacterial solute-binding protein 5 family.</text>
</comment>
<dbReference type="FunFam" id="3.90.76.10:FF:000001">
    <property type="entry name" value="Oligopeptide ABC transporter substrate-binding protein"/>
    <property type="match status" value="1"/>
</dbReference>
<dbReference type="Proteomes" id="UP000254512">
    <property type="component" value="Unassembled WGS sequence"/>
</dbReference>
<evidence type="ECO:0000256" key="1">
    <source>
        <dbReference type="ARBA" id="ARBA00004196"/>
    </source>
</evidence>
<accession>A0A377HQJ7</accession>
<dbReference type="InterPro" id="IPR030678">
    <property type="entry name" value="Peptide/Ni-bd"/>
</dbReference>
<dbReference type="Gene3D" id="3.10.105.10">
    <property type="entry name" value="Dipeptide-binding Protein, Domain 3"/>
    <property type="match status" value="1"/>
</dbReference>
<dbReference type="GO" id="GO:0015833">
    <property type="term" value="P:peptide transport"/>
    <property type="evidence" value="ECO:0007669"/>
    <property type="project" value="TreeGrafter"/>
</dbReference>
<evidence type="ECO:0000259" key="6">
    <source>
        <dbReference type="Pfam" id="PF00496"/>
    </source>
</evidence>
<gene>
    <name evidence="7" type="primary">oppA</name>
    <name evidence="7" type="ORF">NCTC11645_02394</name>
</gene>
<feature type="domain" description="Solute-binding protein family 5" evidence="6">
    <location>
        <begin position="84"/>
        <end position="464"/>
    </location>
</feature>
<evidence type="ECO:0000256" key="5">
    <source>
        <dbReference type="SAM" id="SignalP"/>
    </source>
</evidence>
<dbReference type="EMBL" id="UGHD01000002">
    <property type="protein sequence ID" value="STO57985.1"/>
    <property type="molecule type" value="Genomic_DNA"/>
</dbReference>
<feature type="signal peptide" evidence="5">
    <location>
        <begin position="1"/>
        <end position="27"/>
    </location>
</feature>
<protein>
    <submittedName>
        <fullName evidence="7">Periplasmic oligopeptide-binding protein</fullName>
    </submittedName>
</protein>
<dbReference type="CDD" id="cd08504">
    <property type="entry name" value="PBP2_OppA"/>
    <property type="match status" value="1"/>
</dbReference>
<dbReference type="InterPro" id="IPR039424">
    <property type="entry name" value="SBP_5"/>
</dbReference>
<dbReference type="GO" id="GO:0043190">
    <property type="term" value="C:ATP-binding cassette (ABC) transporter complex"/>
    <property type="evidence" value="ECO:0007669"/>
    <property type="project" value="InterPro"/>
</dbReference>
<dbReference type="GeneID" id="58897140"/>
<name>A0A377HQJ7_GRIHO</name>
<dbReference type="Gene3D" id="3.90.76.10">
    <property type="entry name" value="Dipeptide-binding Protein, Domain 1"/>
    <property type="match status" value="1"/>
</dbReference>
<dbReference type="PANTHER" id="PTHR30290">
    <property type="entry name" value="PERIPLASMIC BINDING COMPONENT OF ABC TRANSPORTER"/>
    <property type="match status" value="1"/>
</dbReference>
<comment type="subcellular location">
    <subcellularLocation>
        <location evidence="1">Cell envelope</location>
    </subcellularLocation>
</comment>
<dbReference type="Pfam" id="PF00496">
    <property type="entry name" value="SBP_bac_5"/>
    <property type="match status" value="1"/>
</dbReference>
<dbReference type="PANTHER" id="PTHR30290:SF10">
    <property type="entry name" value="PERIPLASMIC OLIGOPEPTIDE-BINDING PROTEIN-RELATED"/>
    <property type="match status" value="1"/>
</dbReference>
<dbReference type="AlphaFoldDB" id="A0A377HQJ7"/>
<dbReference type="STRING" id="673.AL542_14465"/>
<dbReference type="InterPro" id="IPR000914">
    <property type="entry name" value="SBP_5_dom"/>
</dbReference>
<dbReference type="SUPFAM" id="SSF53850">
    <property type="entry name" value="Periplasmic binding protein-like II"/>
    <property type="match status" value="1"/>
</dbReference>
<feature type="chain" id="PRO_5017069388" evidence="5">
    <location>
        <begin position="28"/>
        <end position="546"/>
    </location>
</feature>
<dbReference type="GO" id="GO:1904680">
    <property type="term" value="F:peptide transmembrane transporter activity"/>
    <property type="evidence" value="ECO:0007669"/>
    <property type="project" value="TreeGrafter"/>
</dbReference>
<dbReference type="GO" id="GO:0030288">
    <property type="term" value="C:outer membrane-bounded periplasmic space"/>
    <property type="evidence" value="ECO:0007669"/>
    <property type="project" value="TreeGrafter"/>
</dbReference>
<dbReference type="RefSeq" id="WP_005503349.1">
    <property type="nucleotide sequence ID" value="NZ_CABMOB010000001.1"/>
</dbReference>
<evidence type="ECO:0000313" key="7">
    <source>
        <dbReference type="EMBL" id="STO57985.1"/>
    </source>
</evidence>
<proteinExistence type="inferred from homology"/>
<keyword evidence="4 5" id="KW-0732">Signal</keyword>
<reference evidence="7 8" key="1">
    <citation type="submission" date="2018-06" db="EMBL/GenBank/DDBJ databases">
        <authorList>
            <consortium name="Pathogen Informatics"/>
            <person name="Doyle S."/>
        </authorList>
    </citation>
    <scope>NUCLEOTIDE SEQUENCE [LARGE SCALE GENOMIC DNA]</scope>
    <source>
        <strain evidence="7 8">NCTC11645</strain>
    </source>
</reference>
<evidence type="ECO:0000256" key="3">
    <source>
        <dbReference type="ARBA" id="ARBA00022448"/>
    </source>
</evidence>
<dbReference type="PROSITE" id="PS01040">
    <property type="entry name" value="SBP_BACTERIAL_5"/>
    <property type="match status" value="1"/>
</dbReference>
<evidence type="ECO:0000256" key="2">
    <source>
        <dbReference type="ARBA" id="ARBA00005695"/>
    </source>
</evidence>
<organism evidence="7 8">
    <name type="scientific">Grimontia hollisae</name>
    <name type="common">Vibrio hollisae</name>
    <dbReference type="NCBI Taxonomy" id="673"/>
    <lineage>
        <taxon>Bacteria</taxon>
        <taxon>Pseudomonadati</taxon>
        <taxon>Pseudomonadota</taxon>
        <taxon>Gammaproteobacteria</taxon>
        <taxon>Vibrionales</taxon>
        <taxon>Vibrionaceae</taxon>
        <taxon>Grimontia</taxon>
    </lineage>
</organism>